<dbReference type="HAMAP" id="MF_01369_B">
    <property type="entry name" value="Ribosomal_uL23_B"/>
    <property type="match status" value="1"/>
</dbReference>
<keyword evidence="4 6" id="KW-0689">Ribosomal protein</keyword>
<dbReference type="InterPro" id="IPR013025">
    <property type="entry name" value="Ribosomal_uL23-like"/>
</dbReference>
<evidence type="ECO:0000256" key="5">
    <source>
        <dbReference type="ARBA" id="ARBA00023274"/>
    </source>
</evidence>
<dbReference type="InterPro" id="IPR012677">
    <property type="entry name" value="Nucleotide-bd_a/b_plait_sf"/>
</dbReference>
<keyword evidence="2 6" id="KW-0699">rRNA-binding</keyword>
<evidence type="ECO:0000256" key="1">
    <source>
        <dbReference type="ARBA" id="ARBA00006700"/>
    </source>
</evidence>
<keyword evidence="5 6" id="KW-0687">Ribonucleoprotein</keyword>
<evidence type="ECO:0000256" key="6">
    <source>
        <dbReference type="HAMAP-Rule" id="MF_01369"/>
    </source>
</evidence>
<dbReference type="Gene3D" id="3.30.70.330">
    <property type="match status" value="1"/>
</dbReference>
<evidence type="ECO:0000256" key="8">
    <source>
        <dbReference type="SAM" id="MobiDB-lite"/>
    </source>
</evidence>
<feature type="compositionally biased region" description="Basic and acidic residues" evidence="8">
    <location>
        <begin position="1"/>
        <end position="14"/>
    </location>
</feature>
<dbReference type="PANTHER" id="PTHR11620">
    <property type="entry name" value="60S RIBOSOMAL PROTEIN L23A"/>
    <property type="match status" value="1"/>
</dbReference>
<dbReference type="NCBIfam" id="NF004363">
    <property type="entry name" value="PRK05738.2-4"/>
    <property type="match status" value="1"/>
</dbReference>
<evidence type="ECO:0000313" key="9">
    <source>
        <dbReference type="EMBL" id="PIR41211.1"/>
    </source>
</evidence>
<comment type="function">
    <text evidence="6">One of the early assembly proteins it binds 23S rRNA. One of the proteins that surrounds the polypeptide exit tunnel on the outside of the ribosome. Forms the main docking site for trigger factor binding to the ribosome.</text>
</comment>
<protein>
    <recommendedName>
        <fullName evidence="6">Large ribosomal subunit protein uL23</fullName>
    </recommendedName>
</protein>
<dbReference type="Pfam" id="PF00276">
    <property type="entry name" value="Ribosomal_L23"/>
    <property type="match status" value="1"/>
</dbReference>
<feature type="region of interest" description="Disordered" evidence="8">
    <location>
        <begin position="1"/>
        <end position="43"/>
    </location>
</feature>
<comment type="similarity">
    <text evidence="1 6 7">Belongs to the universal ribosomal protein uL23 family.</text>
</comment>
<dbReference type="Proteomes" id="UP000230232">
    <property type="component" value="Unassembled WGS sequence"/>
</dbReference>
<evidence type="ECO:0000313" key="10">
    <source>
        <dbReference type="Proteomes" id="UP000230232"/>
    </source>
</evidence>
<feature type="compositionally biased region" description="Low complexity" evidence="8">
    <location>
        <begin position="16"/>
        <end position="26"/>
    </location>
</feature>
<dbReference type="GO" id="GO:0003735">
    <property type="term" value="F:structural constituent of ribosome"/>
    <property type="evidence" value="ECO:0007669"/>
    <property type="project" value="InterPro"/>
</dbReference>
<comment type="subunit">
    <text evidence="6">Part of the 50S ribosomal subunit. Contacts protein L29, and trigger factor when it is bound to the ribosome.</text>
</comment>
<sequence length="140" mass="15622">MALNFFKKEKDKSKLSPKLKSPSSVSNTEKAEPKKSAPATNLKKPGNIQAYQVLKAPHISEQATLQAEIGQYVFRVFEGTTKNEIKKAVENLFDVKVTGVNLNYSPTKKRRLGRQVGFRSGYKKAIVTLAKGQTIELINR</sequence>
<comment type="caution">
    <text evidence="9">The sequence shown here is derived from an EMBL/GenBank/DDBJ whole genome shotgun (WGS) entry which is preliminary data.</text>
</comment>
<proteinExistence type="inferred from homology"/>
<dbReference type="GO" id="GO:0005840">
    <property type="term" value="C:ribosome"/>
    <property type="evidence" value="ECO:0007669"/>
    <property type="project" value="UniProtKB-KW"/>
</dbReference>
<dbReference type="GO" id="GO:1990904">
    <property type="term" value="C:ribonucleoprotein complex"/>
    <property type="evidence" value="ECO:0007669"/>
    <property type="project" value="UniProtKB-KW"/>
</dbReference>
<dbReference type="SUPFAM" id="SSF54189">
    <property type="entry name" value="Ribosomal proteins S24e, L23 and L15e"/>
    <property type="match status" value="1"/>
</dbReference>
<dbReference type="GO" id="GO:0006412">
    <property type="term" value="P:translation"/>
    <property type="evidence" value="ECO:0007669"/>
    <property type="project" value="UniProtKB-UniRule"/>
</dbReference>
<dbReference type="FunFam" id="3.30.70.330:FF:000001">
    <property type="entry name" value="50S ribosomal protein L23"/>
    <property type="match status" value="1"/>
</dbReference>
<dbReference type="PROSITE" id="PS00050">
    <property type="entry name" value="RIBOSOMAL_L23"/>
    <property type="match status" value="1"/>
</dbReference>
<evidence type="ECO:0000256" key="7">
    <source>
        <dbReference type="RuleBase" id="RU003934"/>
    </source>
</evidence>
<evidence type="ECO:0000256" key="3">
    <source>
        <dbReference type="ARBA" id="ARBA00022884"/>
    </source>
</evidence>
<accession>A0A2H0R3V6</accession>
<dbReference type="InterPro" id="IPR001014">
    <property type="entry name" value="Ribosomal_uL23_CS"/>
</dbReference>
<keyword evidence="3 6" id="KW-0694">RNA-binding</keyword>
<evidence type="ECO:0000256" key="4">
    <source>
        <dbReference type="ARBA" id="ARBA00022980"/>
    </source>
</evidence>
<dbReference type="InterPro" id="IPR012678">
    <property type="entry name" value="Ribosomal_uL23/eL15/eS24_sf"/>
</dbReference>
<reference evidence="9 10" key="1">
    <citation type="submission" date="2017-09" db="EMBL/GenBank/DDBJ databases">
        <title>Depth-based differentiation of microbial function through sediment-hosted aquifers and enrichment of novel symbionts in the deep terrestrial subsurface.</title>
        <authorList>
            <person name="Probst A.J."/>
            <person name="Ladd B."/>
            <person name="Jarett J.K."/>
            <person name="Geller-Mcgrath D.E."/>
            <person name="Sieber C.M."/>
            <person name="Emerson J.B."/>
            <person name="Anantharaman K."/>
            <person name="Thomas B.C."/>
            <person name="Malmstrom R."/>
            <person name="Stieglmeier M."/>
            <person name="Klingl A."/>
            <person name="Woyke T."/>
            <person name="Ryan C.M."/>
            <person name="Banfield J.F."/>
        </authorList>
    </citation>
    <scope>NUCLEOTIDE SEQUENCE [LARGE SCALE GENOMIC DNA]</scope>
    <source>
        <strain evidence="9">CG10_big_fil_rev_8_21_14_0_10_46_23</strain>
    </source>
</reference>
<dbReference type="AlphaFoldDB" id="A0A2H0R3V6"/>
<dbReference type="GO" id="GO:0019843">
    <property type="term" value="F:rRNA binding"/>
    <property type="evidence" value="ECO:0007669"/>
    <property type="project" value="UniProtKB-UniRule"/>
</dbReference>
<dbReference type="EMBL" id="PCXO01000010">
    <property type="protein sequence ID" value="PIR41211.1"/>
    <property type="molecule type" value="Genomic_DNA"/>
</dbReference>
<name>A0A2H0R3V6_9BACT</name>
<evidence type="ECO:0000256" key="2">
    <source>
        <dbReference type="ARBA" id="ARBA00022730"/>
    </source>
</evidence>
<organism evidence="9 10">
    <name type="scientific">Candidatus Yanofskybacteria bacterium CG10_big_fil_rev_8_21_14_0_10_46_23</name>
    <dbReference type="NCBI Taxonomy" id="1975098"/>
    <lineage>
        <taxon>Bacteria</taxon>
        <taxon>Candidatus Yanofskyibacteriota</taxon>
    </lineage>
</organism>
<gene>
    <name evidence="6" type="primary">rplW</name>
    <name evidence="9" type="ORF">COV31_02270</name>
</gene>